<dbReference type="Gene3D" id="1.10.357.140">
    <property type="entry name" value="UbiA prenyltransferase"/>
    <property type="match status" value="1"/>
</dbReference>
<feature type="transmembrane region" description="Helical" evidence="6">
    <location>
        <begin position="244"/>
        <end position="277"/>
    </location>
</feature>
<dbReference type="PANTHER" id="PTHR42723:SF1">
    <property type="entry name" value="CHLOROPHYLL SYNTHASE, CHLOROPLASTIC"/>
    <property type="match status" value="1"/>
</dbReference>
<organism evidence="7 8">
    <name type="scientific">Leptospira meyeri</name>
    <dbReference type="NCBI Taxonomy" id="29508"/>
    <lineage>
        <taxon>Bacteria</taxon>
        <taxon>Pseudomonadati</taxon>
        <taxon>Spirochaetota</taxon>
        <taxon>Spirochaetia</taxon>
        <taxon>Leptospirales</taxon>
        <taxon>Leptospiraceae</taxon>
        <taxon>Leptospira</taxon>
    </lineage>
</organism>
<evidence type="ECO:0000256" key="3">
    <source>
        <dbReference type="ARBA" id="ARBA00022692"/>
    </source>
</evidence>
<gene>
    <name evidence="7" type="ORF">CLV96_3490</name>
</gene>
<keyword evidence="2" id="KW-1003">Cell membrane</keyword>
<dbReference type="GeneID" id="79828758"/>
<feature type="transmembrane region" description="Helical" evidence="6">
    <location>
        <begin position="129"/>
        <end position="150"/>
    </location>
</feature>
<dbReference type="CDD" id="cd13964">
    <property type="entry name" value="PT_UbiA_1"/>
    <property type="match status" value="1"/>
</dbReference>
<keyword evidence="3 6" id="KW-0812">Transmembrane</keyword>
<feature type="transmembrane region" description="Helical" evidence="6">
    <location>
        <begin position="12"/>
        <end position="33"/>
    </location>
</feature>
<dbReference type="GO" id="GO:0016020">
    <property type="term" value="C:membrane"/>
    <property type="evidence" value="ECO:0007669"/>
    <property type="project" value="UniProtKB-SubCell"/>
</dbReference>
<feature type="transmembrane region" description="Helical" evidence="6">
    <location>
        <begin position="39"/>
        <end position="61"/>
    </location>
</feature>
<dbReference type="InterPro" id="IPR044878">
    <property type="entry name" value="UbiA_sf"/>
</dbReference>
<protein>
    <submittedName>
        <fullName evidence="7">4-hydroxybenzoate polyprenyltransferase</fullName>
    </submittedName>
</protein>
<feature type="transmembrane region" description="Helical" evidence="6">
    <location>
        <begin position="212"/>
        <end position="232"/>
    </location>
</feature>
<dbReference type="InterPro" id="IPR050475">
    <property type="entry name" value="Prenyltransferase_related"/>
</dbReference>
<dbReference type="GO" id="GO:0016765">
    <property type="term" value="F:transferase activity, transferring alkyl or aryl (other than methyl) groups"/>
    <property type="evidence" value="ECO:0007669"/>
    <property type="project" value="InterPro"/>
</dbReference>
<evidence type="ECO:0000313" key="8">
    <source>
        <dbReference type="Proteomes" id="UP000294684"/>
    </source>
</evidence>
<comment type="caution">
    <text evidence="7">The sequence shown here is derived from an EMBL/GenBank/DDBJ whole genome shotgun (WGS) entry which is preliminary data.</text>
</comment>
<dbReference type="STRING" id="1193051.LEP1GSC017_0710"/>
<proteinExistence type="predicted"/>
<feature type="transmembrane region" description="Helical" evidence="6">
    <location>
        <begin position="156"/>
        <end position="174"/>
    </location>
</feature>
<dbReference type="AlphaFoldDB" id="A0A4R8MQW9"/>
<sequence>MNLKAYLTLLRPANVITALADILAGMAIVGFVWKDNSPVFLFLSTVCLYGGGVVLNDYFDAVIDAKERPERPIPTGKVSKRSAFFFGSILLGLGITFSFLYQTQSGWIALFIVFGILTYNRFAKHHSVLGPVVMGICRGGNLILGMSLVTNIRSNQLFLSLFPIVYIAAITMISRDEVNGGKKTNLVVAGVLYIIVIFSQLFLSFFLGNLYFNFPFVLLHLGMIFPPLIAAYQNPIGPKIGKAVKFGVLSLIVLNASFASCFGFVFIALLVLCLLPVSLLLSKYFSVT</sequence>
<dbReference type="RefSeq" id="WP_004786547.1">
    <property type="nucleotide sequence ID" value="NZ_SORO01000003.1"/>
</dbReference>
<comment type="subcellular location">
    <subcellularLocation>
        <location evidence="1">Membrane</location>
        <topology evidence="1">Multi-pass membrane protein</topology>
    </subcellularLocation>
</comment>
<dbReference type="Pfam" id="PF01040">
    <property type="entry name" value="UbiA"/>
    <property type="match status" value="1"/>
</dbReference>
<dbReference type="EMBL" id="SORO01000003">
    <property type="protein sequence ID" value="TDY67935.1"/>
    <property type="molecule type" value="Genomic_DNA"/>
</dbReference>
<evidence type="ECO:0000256" key="5">
    <source>
        <dbReference type="ARBA" id="ARBA00023136"/>
    </source>
</evidence>
<evidence type="ECO:0000256" key="6">
    <source>
        <dbReference type="SAM" id="Phobius"/>
    </source>
</evidence>
<name>A0A4R8MQW9_LEPME</name>
<feature type="transmembrane region" description="Helical" evidence="6">
    <location>
        <begin position="82"/>
        <end position="100"/>
    </location>
</feature>
<evidence type="ECO:0000313" key="7">
    <source>
        <dbReference type="EMBL" id="TDY67935.1"/>
    </source>
</evidence>
<keyword evidence="7" id="KW-0808">Transferase</keyword>
<keyword evidence="8" id="KW-1185">Reference proteome</keyword>
<keyword evidence="5 6" id="KW-0472">Membrane</keyword>
<dbReference type="OrthoDB" id="2908954at2"/>
<feature type="transmembrane region" description="Helical" evidence="6">
    <location>
        <begin position="186"/>
        <end position="206"/>
    </location>
</feature>
<keyword evidence="4 6" id="KW-1133">Transmembrane helix</keyword>
<accession>A0A4R8MQW9</accession>
<dbReference type="Proteomes" id="UP000294684">
    <property type="component" value="Unassembled WGS sequence"/>
</dbReference>
<dbReference type="PANTHER" id="PTHR42723">
    <property type="entry name" value="CHLOROPHYLL SYNTHASE"/>
    <property type="match status" value="1"/>
</dbReference>
<dbReference type="InterPro" id="IPR000537">
    <property type="entry name" value="UbiA_prenyltransferase"/>
</dbReference>
<evidence type="ECO:0000256" key="1">
    <source>
        <dbReference type="ARBA" id="ARBA00004141"/>
    </source>
</evidence>
<dbReference type="NCBIfam" id="NF035940">
    <property type="entry name" value="prenyl_rel_EboC"/>
    <property type="match status" value="1"/>
</dbReference>
<evidence type="ECO:0000256" key="2">
    <source>
        <dbReference type="ARBA" id="ARBA00022475"/>
    </source>
</evidence>
<reference evidence="7 8" key="1">
    <citation type="submission" date="2019-03" db="EMBL/GenBank/DDBJ databases">
        <title>Genomic Encyclopedia of Archaeal and Bacterial Type Strains, Phase II (KMG-II): from individual species to whole genera.</title>
        <authorList>
            <person name="Goeker M."/>
        </authorList>
    </citation>
    <scope>NUCLEOTIDE SEQUENCE [LARGE SCALE GENOMIC DNA]</scope>
    <source>
        <strain evidence="7 8">DSM 21537</strain>
    </source>
</reference>
<evidence type="ECO:0000256" key="4">
    <source>
        <dbReference type="ARBA" id="ARBA00022989"/>
    </source>
</evidence>
<feature type="transmembrane region" description="Helical" evidence="6">
    <location>
        <begin position="106"/>
        <end position="122"/>
    </location>
</feature>